<organism evidence="2 3">
    <name type="scientific">Trifolium pratense</name>
    <name type="common">Red clover</name>
    <dbReference type="NCBI Taxonomy" id="57577"/>
    <lineage>
        <taxon>Eukaryota</taxon>
        <taxon>Viridiplantae</taxon>
        <taxon>Streptophyta</taxon>
        <taxon>Embryophyta</taxon>
        <taxon>Tracheophyta</taxon>
        <taxon>Spermatophyta</taxon>
        <taxon>Magnoliopsida</taxon>
        <taxon>eudicotyledons</taxon>
        <taxon>Gunneridae</taxon>
        <taxon>Pentapetalae</taxon>
        <taxon>rosids</taxon>
        <taxon>fabids</taxon>
        <taxon>Fabales</taxon>
        <taxon>Fabaceae</taxon>
        <taxon>Papilionoideae</taxon>
        <taxon>50 kb inversion clade</taxon>
        <taxon>NPAAA clade</taxon>
        <taxon>Hologalegina</taxon>
        <taxon>IRL clade</taxon>
        <taxon>Trifolieae</taxon>
        <taxon>Trifolium</taxon>
    </lineage>
</organism>
<dbReference type="AlphaFoldDB" id="A0A2K3KMW5"/>
<dbReference type="EMBL" id="ASHM01213738">
    <property type="protein sequence ID" value="PNX67655.1"/>
    <property type="molecule type" value="Genomic_DNA"/>
</dbReference>
<proteinExistence type="predicted"/>
<protein>
    <submittedName>
        <fullName evidence="2">Uncharacterized protein</fullName>
    </submittedName>
</protein>
<feature type="non-terminal residue" evidence="2">
    <location>
        <position position="53"/>
    </location>
</feature>
<sequence>GQHRPNDPPPTAGMPTSVVPPDASGDAAVDPPEQPVVMTVSFIRQQIDMGIHE</sequence>
<evidence type="ECO:0000313" key="2">
    <source>
        <dbReference type="EMBL" id="PNX67655.1"/>
    </source>
</evidence>
<gene>
    <name evidence="2" type="ORF">L195_g063621</name>
</gene>
<feature type="region of interest" description="Disordered" evidence="1">
    <location>
        <begin position="1"/>
        <end position="32"/>
    </location>
</feature>
<reference evidence="2 3" key="1">
    <citation type="journal article" date="2014" name="Am. J. Bot.">
        <title>Genome assembly and annotation for red clover (Trifolium pratense; Fabaceae).</title>
        <authorList>
            <person name="Istvanek J."/>
            <person name="Jaros M."/>
            <person name="Krenek A."/>
            <person name="Repkova J."/>
        </authorList>
    </citation>
    <scope>NUCLEOTIDE SEQUENCE [LARGE SCALE GENOMIC DNA]</scope>
    <source>
        <strain evidence="3">cv. Tatra</strain>
        <tissue evidence="2">Young leaves</tissue>
    </source>
</reference>
<evidence type="ECO:0000313" key="3">
    <source>
        <dbReference type="Proteomes" id="UP000236291"/>
    </source>
</evidence>
<comment type="caution">
    <text evidence="2">The sequence shown here is derived from an EMBL/GenBank/DDBJ whole genome shotgun (WGS) entry which is preliminary data.</text>
</comment>
<name>A0A2K3KMW5_TRIPR</name>
<feature type="non-terminal residue" evidence="2">
    <location>
        <position position="1"/>
    </location>
</feature>
<dbReference type="Proteomes" id="UP000236291">
    <property type="component" value="Unassembled WGS sequence"/>
</dbReference>
<reference evidence="2 3" key="2">
    <citation type="journal article" date="2017" name="Front. Plant Sci.">
        <title>Gene Classification and Mining of Molecular Markers Useful in Red Clover (Trifolium pratense) Breeding.</title>
        <authorList>
            <person name="Istvanek J."/>
            <person name="Dluhosova J."/>
            <person name="Dluhos P."/>
            <person name="Patkova L."/>
            <person name="Nedelnik J."/>
            <person name="Repkova J."/>
        </authorList>
    </citation>
    <scope>NUCLEOTIDE SEQUENCE [LARGE SCALE GENOMIC DNA]</scope>
    <source>
        <strain evidence="3">cv. Tatra</strain>
        <tissue evidence="2">Young leaves</tissue>
    </source>
</reference>
<accession>A0A2K3KMW5</accession>
<evidence type="ECO:0000256" key="1">
    <source>
        <dbReference type="SAM" id="MobiDB-lite"/>
    </source>
</evidence>